<gene>
    <name evidence="3" type="ORF">PEVE_00018494</name>
</gene>
<keyword evidence="4" id="KW-1185">Reference proteome</keyword>
<evidence type="ECO:0000256" key="1">
    <source>
        <dbReference type="SAM" id="SignalP"/>
    </source>
</evidence>
<dbReference type="Proteomes" id="UP001159427">
    <property type="component" value="Unassembled WGS sequence"/>
</dbReference>
<organism evidence="3 4">
    <name type="scientific">Porites evermanni</name>
    <dbReference type="NCBI Taxonomy" id="104178"/>
    <lineage>
        <taxon>Eukaryota</taxon>
        <taxon>Metazoa</taxon>
        <taxon>Cnidaria</taxon>
        <taxon>Anthozoa</taxon>
        <taxon>Hexacorallia</taxon>
        <taxon>Scleractinia</taxon>
        <taxon>Fungiina</taxon>
        <taxon>Poritidae</taxon>
        <taxon>Porites</taxon>
    </lineage>
</organism>
<proteinExistence type="predicted"/>
<evidence type="ECO:0000313" key="3">
    <source>
        <dbReference type="EMBL" id="CAH3188392.1"/>
    </source>
</evidence>
<comment type="caution">
    <text evidence="3">The sequence shown here is derived from an EMBL/GenBank/DDBJ whole genome shotgun (WGS) entry which is preliminary data.</text>
</comment>
<accession>A0ABN8S9K0</accession>
<sequence length="106" mass="11935">MINSLQILFSIASIVFAIEEHLKSAYFIVKENKRSTGQTIKTVCSSSLMTCSQVCMRHSWCTSTNFLKKSNEGNCELKKHKFSPITDDSKLTDEPGSTLQCFSRAF</sequence>
<name>A0ABN8S9K0_9CNID</name>
<protein>
    <recommendedName>
        <fullName evidence="2">Apple domain-containing protein</fullName>
    </recommendedName>
</protein>
<dbReference type="Gene3D" id="3.50.4.10">
    <property type="entry name" value="Hepatocyte Growth Factor"/>
    <property type="match status" value="1"/>
</dbReference>
<dbReference type="Pfam" id="PF00024">
    <property type="entry name" value="PAN_1"/>
    <property type="match status" value="1"/>
</dbReference>
<reference evidence="3 4" key="1">
    <citation type="submission" date="2022-05" db="EMBL/GenBank/DDBJ databases">
        <authorList>
            <consortium name="Genoscope - CEA"/>
            <person name="William W."/>
        </authorList>
    </citation>
    <scope>NUCLEOTIDE SEQUENCE [LARGE SCALE GENOMIC DNA]</scope>
</reference>
<dbReference type="EMBL" id="CALNXI010002506">
    <property type="protein sequence ID" value="CAH3188392.1"/>
    <property type="molecule type" value="Genomic_DNA"/>
</dbReference>
<keyword evidence="1" id="KW-0732">Signal</keyword>
<feature type="signal peptide" evidence="1">
    <location>
        <begin position="1"/>
        <end position="17"/>
    </location>
</feature>
<feature type="chain" id="PRO_5045038356" description="Apple domain-containing protein" evidence="1">
    <location>
        <begin position="18"/>
        <end position="106"/>
    </location>
</feature>
<feature type="domain" description="Apple" evidence="2">
    <location>
        <begin position="27"/>
        <end position="93"/>
    </location>
</feature>
<evidence type="ECO:0000259" key="2">
    <source>
        <dbReference type="Pfam" id="PF00024"/>
    </source>
</evidence>
<dbReference type="InterPro" id="IPR003609">
    <property type="entry name" value="Pan_app"/>
</dbReference>
<evidence type="ECO:0000313" key="4">
    <source>
        <dbReference type="Proteomes" id="UP001159427"/>
    </source>
</evidence>